<dbReference type="Gene3D" id="1.10.730.10">
    <property type="entry name" value="Isoleucyl-tRNA Synthetase, Domain 1"/>
    <property type="match status" value="1"/>
</dbReference>
<feature type="domain" description="Arginyl tRNA synthetase N-terminal" evidence="13">
    <location>
        <begin position="2"/>
        <end position="84"/>
    </location>
</feature>
<dbReference type="InterPro" id="IPR035684">
    <property type="entry name" value="ArgRS_core"/>
</dbReference>
<dbReference type="OrthoDB" id="9805987at2"/>
<keyword evidence="4 10" id="KW-0436">Ligase</keyword>
<dbReference type="InterPro" id="IPR009080">
    <property type="entry name" value="tRNAsynth_Ia_anticodon-bd"/>
</dbReference>
<dbReference type="Pfam" id="PF05746">
    <property type="entry name" value="DALR_1"/>
    <property type="match status" value="1"/>
</dbReference>
<keyword evidence="7 10" id="KW-0648">Protein biosynthesis</keyword>
<evidence type="ECO:0000259" key="12">
    <source>
        <dbReference type="SMART" id="SM00836"/>
    </source>
</evidence>
<dbReference type="CDD" id="cd07956">
    <property type="entry name" value="Anticodon_Ia_Arg"/>
    <property type="match status" value="1"/>
</dbReference>
<comment type="caution">
    <text evidence="14">The sequence shown here is derived from an EMBL/GenBank/DDBJ whole genome shotgun (WGS) entry which is preliminary data.</text>
</comment>
<dbReference type="Gene3D" id="3.40.50.620">
    <property type="entry name" value="HUPs"/>
    <property type="match status" value="1"/>
</dbReference>
<dbReference type="PRINTS" id="PR01038">
    <property type="entry name" value="TRNASYNTHARG"/>
</dbReference>
<dbReference type="eggNOG" id="COG0018">
    <property type="taxonomic scope" value="Bacteria"/>
</dbReference>
<evidence type="ECO:0000256" key="4">
    <source>
        <dbReference type="ARBA" id="ARBA00022598"/>
    </source>
</evidence>
<dbReference type="GO" id="GO:0004814">
    <property type="term" value="F:arginine-tRNA ligase activity"/>
    <property type="evidence" value="ECO:0007669"/>
    <property type="project" value="UniProtKB-UniRule"/>
</dbReference>
<reference evidence="14 15" key="1">
    <citation type="submission" date="2009-02" db="EMBL/GenBank/DDBJ databases">
        <title>Sequencing of the draft genome and assembly of Dethiobacter alkaliphilus AHT 1.</title>
        <authorList>
            <consortium name="US DOE Joint Genome Institute (JGI-PGF)"/>
            <person name="Lucas S."/>
            <person name="Copeland A."/>
            <person name="Lapidus A."/>
            <person name="Glavina del Rio T."/>
            <person name="Dalin E."/>
            <person name="Tice H."/>
            <person name="Bruce D."/>
            <person name="Goodwin L."/>
            <person name="Pitluck S."/>
            <person name="Larimer F."/>
            <person name="Land M.L."/>
            <person name="Hauser L."/>
            <person name="Muyzer G."/>
        </authorList>
    </citation>
    <scope>NUCLEOTIDE SEQUENCE [LARGE SCALE GENOMIC DNA]</scope>
    <source>
        <strain evidence="14 15">AHT 1</strain>
    </source>
</reference>
<comment type="similarity">
    <text evidence="2 10 11">Belongs to the class-I aminoacyl-tRNA synthetase family.</text>
</comment>
<dbReference type="InterPro" id="IPR036695">
    <property type="entry name" value="Arg-tRNA-synth_N_sf"/>
</dbReference>
<accession>C0GK94</accession>
<dbReference type="Pfam" id="PF03485">
    <property type="entry name" value="Arg_tRNA_synt_N"/>
    <property type="match status" value="1"/>
</dbReference>
<gene>
    <name evidence="10" type="primary">argS</name>
    <name evidence="14" type="ORF">DealDRAFT_2903</name>
</gene>
<proteinExistence type="inferred from homology"/>
<dbReference type="SMART" id="SM00836">
    <property type="entry name" value="DALR_1"/>
    <property type="match status" value="1"/>
</dbReference>
<dbReference type="SUPFAM" id="SSF47323">
    <property type="entry name" value="Anticodon-binding domain of a subclass of class I aminoacyl-tRNA synthetases"/>
    <property type="match status" value="1"/>
</dbReference>
<evidence type="ECO:0000256" key="3">
    <source>
        <dbReference type="ARBA" id="ARBA00022490"/>
    </source>
</evidence>
<evidence type="ECO:0000256" key="10">
    <source>
        <dbReference type="HAMAP-Rule" id="MF_00123"/>
    </source>
</evidence>
<dbReference type="InterPro" id="IPR014729">
    <property type="entry name" value="Rossmann-like_a/b/a_fold"/>
</dbReference>
<feature type="short sequence motif" description="'HIGH' region" evidence="10">
    <location>
        <begin position="122"/>
        <end position="132"/>
    </location>
</feature>
<name>C0GK94_DETAL</name>
<evidence type="ECO:0000256" key="2">
    <source>
        <dbReference type="ARBA" id="ARBA00005594"/>
    </source>
</evidence>
<keyword evidence="3 10" id="KW-0963">Cytoplasm</keyword>
<dbReference type="SMART" id="SM01016">
    <property type="entry name" value="Arg_tRNA_synt_N"/>
    <property type="match status" value="1"/>
</dbReference>
<evidence type="ECO:0000256" key="11">
    <source>
        <dbReference type="RuleBase" id="RU363038"/>
    </source>
</evidence>
<sequence length="564" mass="64264">MEMFRKEIVRLLSEQLPLDKQQIANDLETPPTPEMGDFAFPCFKLAKELRNAPPKIAAELAEKLPASELFDRVEARGPYINFFCDRKMLAQLTLDEVQTEREKFGQRKSGSGQTVVIDFSAPNIAKPFGVGHLRSTVIGNSLYRIHEALGYKSVGINHLGDWGTQFGKLIVAYLKWGDDTRLEEDPITYLYELYVRFHREAEEKPALDEEARAWFKKLEDGDEQARQLWQRFRDLSLAEFKRIYNILGVHFDSYQGESYYNEMLDDTVREVETKGLTEVSEGALIVNLEDSNMPPCLLRKQDGATLYATRDLCAAIYRHQMHDFSKMLYVVGADQALHFQQVFAVLKKLGYEWAENCTHVPFGLIRFKEGKMSTRQGTLIFLEDVLNRATELAHQIIQEKNPQLENKYEVAKKVGIGAVIFGDLSNDRVKNIEFDWDKVLDFSGETAPYIQYSHARICSILRKAAAWPAPFDATLLVSDEEQLVLGTIARFSDAIARAADTLKPSVLARYLLDLAAAFNRFYHQCPVLNAEDDIRNARLALIDAVRQVLVNGLYLLGIEAPEEM</sequence>
<evidence type="ECO:0000256" key="7">
    <source>
        <dbReference type="ARBA" id="ARBA00022917"/>
    </source>
</evidence>
<feature type="domain" description="DALR anticodon binding" evidence="12">
    <location>
        <begin position="450"/>
        <end position="564"/>
    </location>
</feature>
<evidence type="ECO:0000256" key="1">
    <source>
        <dbReference type="ARBA" id="ARBA00004496"/>
    </source>
</evidence>
<dbReference type="EMBL" id="ACJM01000022">
    <property type="protein sequence ID" value="EEG76209.1"/>
    <property type="molecule type" value="Genomic_DNA"/>
</dbReference>
<evidence type="ECO:0000256" key="8">
    <source>
        <dbReference type="ARBA" id="ARBA00023146"/>
    </source>
</evidence>
<keyword evidence="15" id="KW-1185">Reference proteome</keyword>
<dbReference type="EC" id="6.1.1.19" evidence="10"/>
<protein>
    <recommendedName>
        <fullName evidence="10">Arginine--tRNA ligase</fullName>
        <ecNumber evidence="10">6.1.1.19</ecNumber>
    </recommendedName>
    <alternativeName>
        <fullName evidence="10">Arginyl-tRNA synthetase</fullName>
        <shortName evidence="10">ArgRS</shortName>
    </alternativeName>
</protein>
<evidence type="ECO:0000313" key="15">
    <source>
        <dbReference type="Proteomes" id="UP000006443"/>
    </source>
</evidence>
<dbReference type="SUPFAM" id="SSF52374">
    <property type="entry name" value="Nucleotidylyl transferase"/>
    <property type="match status" value="1"/>
</dbReference>
<dbReference type="FunFam" id="1.10.730.10:FF:000008">
    <property type="entry name" value="Arginine--tRNA ligase"/>
    <property type="match status" value="1"/>
</dbReference>
<dbReference type="SUPFAM" id="SSF55190">
    <property type="entry name" value="Arginyl-tRNA synthetase (ArgRS), N-terminal 'additional' domain"/>
    <property type="match status" value="1"/>
</dbReference>
<dbReference type="Proteomes" id="UP000006443">
    <property type="component" value="Unassembled WGS sequence"/>
</dbReference>
<comment type="subcellular location">
    <subcellularLocation>
        <location evidence="1 10">Cytoplasm</location>
    </subcellularLocation>
</comment>
<dbReference type="CDD" id="cd00671">
    <property type="entry name" value="ArgRS_core"/>
    <property type="match status" value="1"/>
</dbReference>
<dbReference type="InterPro" id="IPR008909">
    <property type="entry name" value="DALR_anticod-bd"/>
</dbReference>
<evidence type="ECO:0000256" key="9">
    <source>
        <dbReference type="ARBA" id="ARBA00049339"/>
    </source>
</evidence>
<dbReference type="GO" id="GO:0005524">
    <property type="term" value="F:ATP binding"/>
    <property type="evidence" value="ECO:0007669"/>
    <property type="project" value="UniProtKB-UniRule"/>
</dbReference>
<evidence type="ECO:0000313" key="14">
    <source>
        <dbReference type="EMBL" id="EEG76209.1"/>
    </source>
</evidence>
<dbReference type="RefSeq" id="WP_008518758.1">
    <property type="nucleotide sequence ID" value="NZ_ACJM01000022.1"/>
</dbReference>
<dbReference type="AlphaFoldDB" id="C0GK94"/>
<dbReference type="InterPro" id="IPR005148">
    <property type="entry name" value="Arg-tRNA-synth_N"/>
</dbReference>
<dbReference type="Gene3D" id="3.30.1360.70">
    <property type="entry name" value="Arginyl tRNA synthetase N-terminal domain"/>
    <property type="match status" value="1"/>
</dbReference>
<evidence type="ECO:0000259" key="13">
    <source>
        <dbReference type="SMART" id="SM01016"/>
    </source>
</evidence>
<dbReference type="GO" id="GO:0005737">
    <property type="term" value="C:cytoplasm"/>
    <property type="evidence" value="ECO:0007669"/>
    <property type="project" value="UniProtKB-SubCell"/>
</dbReference>
<organism evidence="14 15">
    <name type="scientific">Dethiobacter alkaliphilus AHT 1</name>
    <dbReference type="NCBI Taxonomy" id="555088"/>
    <lineage>
        <taxon>Bacteria</taxon>
        <taxon>Bacillati</taxon>
        <taxon>Bacillota</taxon>
        <taxon>Dethiobacteria</taxon>
        <taxon>Dethiobacterales</taxon>
        <taxon>Dethiobacteraceae</taxon>
        <taxon>Dethiobacter</taxon>
    </lineage>
</organism>
<comment type="subunit">
    <text evidence="10">Monomer.</text>
</comment>
<dbReference type="FunFam" id="3.40.50.620:FF:000116">
    <property type="entry name" value="Arginine--tRNA ligase"/>
    <property type="match status" value="1"/>
</dbReference>
<evidence type="ECO:0000256" key="5">
    <source>
        <dbReference type="ARBA" id="ARBA00022741"/>
    </source>
</evidence>
<dbReference type="NCBIfam" id="TIGR00456">
    <property type="entry name" value="argS"/>
    <property type="match status" value="1"/>
</dbReference>
<dbReference type="Pfam" id="PF00750">
    <property type="entry name" value="tRNA-synt_1d"/>
    <property type="match status" value="1"/>
</dbReference>
<dbReference type="GO" id="GO:0006420">
    <property type="term" value="P:arginyl-tRNA aminoacylation"/>
    <property type="evidence" value="ECO:0007669"/>
    <property type="project" value="UniProtKB-UniRule"/>
</dbReference>
<dbReference type="STRING" id="555088.DealDRAFT_2903"/>
<comment type="catalytic activity">
    <reaction evidence="9 10">
        <text>tRNA(Arg) + L-arginine + ATP = L-arginyl-tRNA(Arg) + AMP + diphosphate</text>
        <dbReference type="Rhea" id="RHEA:20301"/>
        <dbReference type="Rhea" id="RHEA-COMP:9658"/>
        <dbReference type="Rhea" id="RHEA-COMP:9673"/>
        <dbReference type="ChEBI" id="CHEBI:30616"/>
        <dbReference type="ChEBI" id="CHEBI:32682"/>
        <dbReference type="ChEBI" id="CHEBI:33019"/>
        <dbReference type="ChEBI" id="CHEBI:78442"/>
        <dbReference type="ChEBI" id="CHEBI:78513"/>
        <dbReference type="ChEBI" id="CHEBI:456215"/>
        <dbReference type="EC" id="6.1.1.19"/>
    </reaction>
</comment>
<keyword evidence="5 10" id="KW-0547">Nucleotide-binding</keyword>
<dbReference type="HAMAP" id="MF_00123">
    <property type="entry name" value="Arg_tRNA_synth"/>
    <property type="match status" value="1"/>
</dbReference>
<dbReference type="InterPro" id="IPR001278">
    <property type="entry name" value="Arg-tRNA-ligase"/>
</dbReference>
<keyword evidence="8 10" id="KW-0030">Aminoacyl-tRNA synthetase</keyword>
<dbReference type="PANTHER" id="PTHR11956:SF5">
    <property type="entry name" value="ARGININE--TRNA LIGASE, CYTOPLASMIC"/>
    <property type="match status" value="1"/>
</dbReference>
<evidence type="ECO:0000256" key="6">
    <source>
        <dbReference type="ARBA" id="ARBA00022840"/>
    </source>
</evidence>
<keyword evidence="6 10" id="KW-0067">ATP-binding</keyword>
<dbReference type="PANTHER" id="PTHR11956">
    <property type="entry name" value="ARGINYL-TRNA SYNTHETASE"/>
    <property type="match status" value="1"/>
</dbReference>